<organism evidence="1 2">
    <name type="scientific">Streptomyces viridochromogenes</name>
    <dbReference type="NCBI Taxonomy" id="1938"/>
    <lineage>
        <taxon>Bacteria</taxon>
        <taxon>Bacillati</taxon>
        <taxon>Actinomycetota</taxon>
        <taxon>Actinomycetes</taxon>
        <taxon>Kitasatosporales</taxon>
        <taxon>Streptomycetaceae</taxon>
        <taxon>Streptomyces</taxon>
    </lineage>
</organism>
<accession>A0A0J7ZMC2</accession>
<dbReference type="Proteomes" id="UP000037432">
    <property type="component" value="Unassembled WGS sequence"/>
</dbReference>
<dbReference type="AlphaFoldDB" id="A0A0J7ZMC2"/>
<protein>
    <submittedName>
        <fullName evidence="1">Uncharacterized protein</fullName>
    </submittedName>
</protein>
<proteinExistence type="predicted"/>
<comment type="caution">
    <text evidence="1">The sequence shown here is derived from an EMBL/GenBank/DDBJ whole genome shotgun (WGS) entry which is preliminary data.</text>
</comment>
<evidence type="ECO:0000313" key="2">
    <source>
        <dbReference type="Proteomes" id="UP000037432"/>
    </source>
</evidence>
<dbReference type="EMBL" id="LFNT01000003">
    <property type="protein sequence ID" value="KMS76527.1"/>
    <property type="molecule type" value="Genomic_DNA"/>
</dbReference>
<gene>
    <name evidence="1" type="ORF">ACM01_04905</name>
</gene>
<dbReference type="PATRIC" id="fig|1938.3.peg.4894"/>
<evidence type="ECO:0000313" key="1">
    <source>
        <dbReference type="EMBL" id="KMS76527.1"/>
    </source>
</evidence>
<reference evidence="1 2" key="1">
    <citation type="submission" date="2015-06" db="EMBL/GenBank/DDBJ databases">
        <authorList>
            <person name="Ju K.-S."/>
            <person name="Doroghazi J.R."/>
            <person name="Metcalf W.W."/>
        </authorList>
    </citation>
    <scope>NUCLEOTIDE SEQUENCE [LARGE SCALE GENOMIC DNA]</scope>
    <source>
        <strain evidence="1 2">NRRL 3414</strain>
    </source>
</reference>
<sequence>MAAYAAEGVVWSRLAALLPAAEDVDEVQGCWDIAEQEAGLDLLVGRLVELGLPVGESARTEIAVMAEQWGEWDRLGAAIVACPGEDAQPVSLRVFEDGDEEAPVPLDVLGERADPEQVLVPWIACVACGRVLARVHRRQEWGDLSYTAESYVVFAQDGSIEPLLFPGEDDGSGWSALEALRRACLCG</sequence>
<name>A0A0J7ZMC2_STRVR</name>